<keyword evidence="2" id="KW-0255">Endonuclease</keyword>
<dbReference type="Pfam" id="PF00565">
    <property type="entry name" value="SNase"/>
    <property type="match status" value="1"/>
</dbReference>
<dbReference type="GO" id="GO:0016787">
    <property type="term" value="F:hydrolase activity"/>
    <property type="evidence" value="ECO:0007669"/>
    <property type="project" value="UniProtKB-KW"/>
</dbReference>
<evidence type="ECO:0000259" key="4">
    <source>
        <dbReference type="PROSITE" id="PS50830"/>
    </source>
</evidence>
<organism evidence="5">
    <name type="scientific">Desertifilum tharense IPPAS B-1220</name>
    <dbReference type="NCBI Taxonomy" id="1781255"/>
    <lineage>
        <taxon>Bacteria</taxon>
        <taxon>Bacillati</taxon>
        <taxon>Cyanobacteriota</taxon>
        <taxon>Cyanophyceae</taxon>
        <taxon>Desertifilales</taxon>
        <taxon>Desertifilaceae</taxon>
        <taxon>Desertifilum</taxon>
    </lineage>
</organism>
<dbReference type="Gene3D" id="2.40.50.90">
    <property type="match status" value="1"/>
</dbReference>
<keyword evidence="1" id="KW-0540">Nuclease</keyword>
<name>A0A1E5QH50_9CYAN</name>
<feature type="domain" description="TNase-like" evidence="4">
    <location>
        <begin position="34"/>
        <end position="178"/>
    </location>
</feature>
<comment type="caution">
    <text evidence="5">The sequence shown here is derived from an EMBL/GenBank/DDBJ whole genome shotgun (WGS) entry which is preliminary data.</text>
</comment>
<dbReference type="PROSITE" id="PS50830">
    <property type="entry name" value="TNASE_3"/>
    <property type="match status" value="1"/>
</dbReference>
<sequence>MRGIRGDARQNVRLLKASAIASLALSLAGCDWFGPPTHTVQRVSDGDTIAVIDPQGNTLSIRFACIDAPEVPHSAKERQSRKAVDKSQFKWGEQAQTRVQELVNAGGDRVVLTITDSDRYGRKISEVRLRNGTFIQEVLVSEGLALVYRPYLKNCPSAALIEAAEATAKSQKKGVWQDPKFVVPWEYRRL</sequence>
<dbReference type="PANTHER" id="PTHR12302">
    <property type="entry name" value="EBNA2 BINDING PROTEIN P100"/>
    <property type="match status" value="1"/>
</dbReference>
<dbReference type="OrthoDB" id="465137at2"/>
<protein>
    <submittedName>
        <fullName evidence="5">Nuclease</fullName>
    </submittedName>
</protein>
<dbReference type="GO" id="GO:0004519">
    <property type="term" value="F:endonuclease activity"/>
    <property type="evidence" value="ECO:0007669"/>
    <property type="project" value="UniProtKB-KW"/>
</dbReference>
<keyword evidence="3" id="KW-0378">Hydrolase</keyword>
<dbReference type="PANTHER" id="PTHR12302:SF3">
    <property type="entry name" value="SERINE_THREONINE-PROTEIN KINASE 31"/>
    <property type="match status" value="1"/>
</dbReference>
<dbReference type="SMART" id="SM00318">
    <property type="entry name" value="SNc"/>
    <property type="match status" value="1"/>
</dbReference>
<gene>
    <name evidence="5" type="ORF">BH720_18775</name>
</gene>
<dbReference type="AlphaFoldDB" id="A0A1E5QH50"/>
<reference evidence="5" key="1">
    <citation type="submission" date="2016-09" db="EMBL/GenBank/DDBJ databases">
        <title>Draft genome of thermotolerant cyanobacterium Desertifilum sp. strain IPPAS B-1220.</title>
        <authorList>
            <person name="Sinetova M.A."/>
            <person name="Bolakhan K."/>
            <person name="Zayadan B.K."/>
            <person name="Mironov K.S."/>
            <person name="Ustinova V."/>
            <person name="Kupriyanova E.V."/>
            <person name="Sidorov R.A."/>
            <person name="Skrypnik A.N."/>
            <person name="Gogoleva N.E."/>
            <person name="Gogolev Y.V."/>
            <person name="Los D.A."/>
        </authorList>
    </citation>
    <scope>NUCLEOTIDE SEQUENCE [LARGE SCALE GENOMIC DNA]</scope>
    <source>
        <strain evidence="5">IPPAS B-1220</strain>
    </source>
</reference>
<dbReference type="PROSITE" id="PS51257">
    <property type="entry name" value="PROKAR_LIPOPROTEIN"/>
    <property type="match status" value="1"/>
</dbReference>
<dbReference type="STRING" id="1781255.BH720_18775"/>
<dbReference type="SUPFAM" id="SSF50199">
    <property type="entry name" value="Staphylococcal nuclease"/>
    <property type="match status" value="1"/>
</dbReference>
<proteinExistence type="predicted"/>
<dbReference type="InterPro" id="IPR035437">
    <property type="entry name" value="SNase_OB-fold_sf"/>
</dbReference>
<evidence type="ECO:0000313" key="5">
    <source>
        <dbReference type="EMBL" id="OEJ73643.1"/>
    </source>
</evidence>
<accession>A0A1E5QH50</accession>
<dbReference type="InterPro" id="IPR016071">
    <property type="entry name" value="Staphylococal_nuclease_OB-fold"/>
</dbReference>
<evidence type="ECO:0000256" key="1">
    <source>
        <dbReference type="ARBA" id="ARBA00022722"/>
    </source>
</evidence>
<evidence type="ECO:0000256" key="3">
    <source>
        <dbReference type="ARBA" id="ARBA00022801"/>
    </source>
</evidence>
<dbReference type="RefSeq" id="WP_069968759.1">
    <property type="nucleotide sequence ID" value="NZ_CM124774.1"/>
</dbReference>
<dbReference type="EMBL" id="MJGC01000083">
    <property type="protein sequence ID" value="OEJ73643.1"/>
    <property type="molecule type" value="Genomic_DNA"/>
</dbReference>
<evidence type="ECO:0000256" key="2">
    <source>
        <dbReference type="ARBA" id="ARBA00022759"/>
    </source>
</evidence>